<dbReference type="SUPFAM" id="SSF47769">
    <property type="entry name" value="SAM/Pointed domain"/>
    <property type="match status" value="1"/>
</dbReference>
<organism evidence="3 4">
    <name type="scientific">Salvator merianae</name>
    <name type="common">Argentine black and white tegu</name>
    <name type="synonym">Tupinambis merianae</name>
    <dbReference type="NCBI Taxonomy" id="96440"/>
    <lineage>
        <taxon>Eukaryota</taxon>
        <taxon>Metazoa</taxon>
        <taxon>Chordata</taxon>
        <taxon>Craniata</taxon>
        <taxon>Vertebrata</taxon>
        <taxon>Euteleostomi</taxon>
        <taxon>Lepidosauria</taxon>
        <taxon>Squamata</taxon>
        <taxon>Bifurcata</taxon>
        <taxon>Unidentata</taxon>
        <taxon>Episquamata</taxon>
        <taxon>Laterata</taxon>
        <taxon>Teiioidea</taxon>
        <taxon>Teiidae</taxon>
        <taxon>Salvator</taxon>
    </lineage>
</organism>
<dbReference type="PANTHER" id="PTHR16155:SF3">
    <property type="entry name" value="STERILE ALPHA MOTIF DOMAIN-CONTAINING PROTEIN 9-LIKE"/>
    <property type="match status" value="1"/>
</dbReference>
<sequence>MDYKEFPLDEWNENHVKCWLDSIGIKKTYVEKLNEEEVTGPVLRKLDEPFLKRMGMKAGQIHMLIEERNQLLQQNSNTDSTKSVHSNVKADFSDNIGTGSEKNQTKPEKSKSSAKRKKNSVEEVQHRHFDNKLPLVHGALGAECSVERDMAHEISASNKPQTPTSAYALNDPIRLSPFRPFKSTNPNFKYVRDTVLAPETGVLDLISPCHEYKSFNKVARLDKQRLQAKFACEVIKFASACMNIRTNGTIHFGVWDRFENVAFKHGQIVGIPVKNTDEYVDALDYIEKCFDSHVQKAARLCIRPPVFIEVIQVEDNKQYFVVEVDIEPSSDIVKDKVFEVRLPHFNEKTNKVNIEKEKVMLQRVGCNSDPVEKNNLVVFIQNLKERDAWREKAELSIHENKIDGPEDLGRKLCVLLTDGKNYVNESLWYILVTNKCGEEDLKFINFLRHLKIFCVFDFDADSDVSGLYSVYKDYHETSSHFLHNYMNENKLSTSEFQKHLCLFVKKSWIFCNGRSNFLGNEKPCDENTWIRTKRKYLKKAISFICDELLPKGSFLVLFLLLSPVEKPIVDVFHEFYSEMSGMDFIVCLSESRENYEKWANLAQISCSIGTLEQRSVVGMKLSHVDATIQKMLPSTTNERHLPVSTKGLCALPTKEEEKMYSLEILCADQCDGLQLSKEEIQKIDETFYRGKKVAWKNFWLAEKRLCGEIIEREACKEVSKMLNDLECGKRFRHPVAKLKVFHHPGSGGSTIARQMLWKKRKDLRCAIVKTTYPVATVCQHAIDFHHYDEKDWKNSLPVLLLLEDYDEEYLDELSYFLMDALGSHNRHPSRPSFILLCCKRSNAPDKLCKSSPQDTVAVTHKLTDQEKNLFRTKLENFENQADFRLEFILTFVLMSKEFDTAYVTEFVGHLLKDIDLSSRETSLMKYVALLNFYVHNSYISLSQCEAFLGLQPYEEKAMQENSYASLLQPSSSPQYLHKELGPSSGTDLESIQGTARKRKGRKKYDTQTKEGLQNTGYYEVRQYDFIGNLSEQARLIFIELRETTTYISSIQIIHHLVAKEILHQLSGSRPQSEIAMEFLQEKAFLHHKFGQEEFIKFIRDLFIRRDKKSRGDNTDSLFSPLIEHICYTETPEKAIEVLTYAYERLGRDAFFAQQLARLHYNYEKFEEAKSWAETAKSHLPNDSFILDTEGQVYRKWFSYRMDKKTDGDTLEDIVEIIEIALKAMKCFRSAQQAAKSEKDSMNNSGYFGEVEVGCRLLKLLSMLDVFPKNADGEHPELVKYLLTDYIPEDIKKPWGKIHSRLKALHRNIYNALDWISEDLCYFQTDKKQSDDDKREEQVYNPRGWLKRQCKVYAMFFGSGTLIKEYNAEPKSQLIRRMNIYKHGGGNVTTILSFLSEKNEEKSVETLEKLISSYAEDPQKEILEDTDLINYIFCHFTLACLSPGSSKLLDLQILRELSKRFFKTKRVTFPASAHFLLTLLYWPDKALDKDSNSDKDDILKSAFDTLKRLYDIKIKDVAPRKKRIYTLFFLGKGYGLRKIVSKAKIDKLMTGSLDERRKKWHNGEVWKIGEVHNILERVNGWTEDGRIFAIGHAGQIPILPLHFDSVPPGNENVRFYLGFSFNGLVAYDIQKKS</sequence>
<name>A0A8D0BHE2_SALMN</name>
<dbReference type="FunFam" id="1.10.150.50:FF:000126">
    <property type="entry name" value="Zmp:0000000735"/>
    <property type="match status" value="1"/>
</dbReference>
<dbReference type="InterPro" id="IPR001660">
    <property type="entry name" value="SAM"/>
</dbReference>
<feature type="compositionally biased region" description="Polar residues" evidence="1">
    <location>
        <begin position="983"/>
        <end position="993"/>
    </location>
</feature>
<dbReference type="SUPFAM" id="SSF48452">
    <property type="entry name" value="TPR-like"/>
    <property type="match status" value="1"/>
</dbReference>
<dbReference type="Ensembl" id="ENSSMRT00000007108.1">
    <property type="protein sequence ID" value="ENSSMRP00000006080.1"/>
    <property type="gene ID" value="ENSSMRG00000004885.1"/>
</dbReference>
<dbReference type="GO" id="GO:0005737">
    <property type="term" value="C:cytoplasm"/>
    <property type="evidence" value="ECO:0007669"/>
    <property type="project" value="TreeGrafter"/>
</dbReference>
<evidence type="ECO:0000256" key="1">
    <source>
        <dbReference type="SAM" id="MobiDB-lite"/>
    </source>
</evidence>
<reference evidence="3" key="1">
    <citation type="submission" date="2025-05" db="UniProtKB">
        <authorList>
            <consortium name="Ensembl"/>
        </authorList>
    </citation>
    <scope>IDENTIFICATION</scope>
</reference>
<feature type="region of interest" description="Disordered" evidence="1">
    <location>
        <begin position="75"/>
        <end position="128"/>
    </location>
</feature>
<dbReference type="PANTHER" id="PTHR16155">
    <property type="entry name" value="DED DOMAIN-CONTAINING PROTEIN"/>
    <property type="match status" value="1"/>
</dbReference>
<feature type="region of interest" description="Disordered" evidence="1">
    <location>
        <begin position="978"/>
        <end position="1008"/>
    </location>
</feature>
<accession>A0A8D0BHE2</accession>
<dbReference type="InterPro" id="IPR013761">
    <property type="entry name" value="SAM/pointed_sf"/>
</dbReference>
<dbReference type="GeneTree" id="ENSGT00390000013973"/>
<dbReference type="Ensembl" id="ENSSMRT00000007097.1">
    <property type="protein sequence ID" value="ENSSMRP00000006072.1"/>
    <property type="gene ID" value="ENSSMRG00000004885.1"/>
</dbReference>
<feature type="domain" description="SAM" evidence="2">
    <location>
        <begin position="11"/>
        <end position="75"/>
    </location>
</feature>
<feature type="compositionally biased region" description="Basic and acidic residues" evidence="1">
    <location>
        <begin position="119"/>
        <end position="128"/>
    </location>
</feature>
<evidence type="ECO:0000259" key="2">
    <source>
        <dbReference type="PROSITE" id="PS50105"/>
    </source>
</evidence>
<dbReference type="PROSITE" id="PS50105">
    <property type="entry name" value="SAM_DOMAIN"/>
    <property type="match status" value="1"/>
</dbReference>
<dbReference type="OMA" id="IPCHEYK"/>
<dbReference type="Proteomes" id="UP000694421">
    <property type="component" value="Unplaced"/>
</dbReference>
<evidence type="ECO:0000313" key="3">
    <source>
        <dbReference type="Ensembl" id="ENSSMRP00000006080.1"/>
    </source>
</evidence>
<dbReference type="Pfam" id="PF07647">
    <property type="entry name" value="SAM_2"/>
    <property type="match status" value="1"/>
</dbReference>
<feature type="compositionally biased region" description="Polar residues" evidence="1">
    <location>
        <begin position="75"/>
        <end position="86"/>
    </location>
</feature>
<keyword evidence="4" id="KW-1185">Reference proteome</keyword>
<protein>
    <recommendedName>
        <fullName evidence="2">SAM domain-containing protein</fullName>
    </recommendedName>
</protein>
<dbReference type="InterPro" id="IPR011990">
    <property type="entry name" value="TPR-like_helical_dom_sf"/>
</dbReference>
<dbReference type="Gene3D" id="1.10.150.50">
    <property type="entry name" value="Transcription Factor, Ets-1"/>
    <property type="match status" value="1"/>
</dbReference>
<proteinExistence type="predicted"/>
<evidence type="ECO:0000313" key="4">
    <source>
        <dbReference type="Proteomes" id="UP000694421"/>
    </source>
</evidence>